<dbReference type="InterPro" id="IPR021796">
    <property type="entry name" value="Tll0287-like_dom"/>
</dbReference>
<name>A0A1I7AV76_9BACT</name>
<proteinExistence type="predicted"/>
<dbReference type="Proteomes" id="UP000199673">
    <property type="component" value="Unassembled WGS sequence"/>
</dbReference>
<dbReference type="AlphaFoldDB" id="A0A1I7AV76"/>
<gene>
    <name evidence="2" type="ORF">SAMN04489724_2231</name>
</gene>
<feature type="domain" description="Tll0287-like" evidence="1">
    <location>
        <begin position="82"/>
        <end position="230"/>
    </location>
</feature>
<sequence length="238" mass="26372">MLKFNTCTDIVDLPIDQKLILMKRSTYIIISIIVLAACGPQERVSKDVFDQVNNAMEAKKLSEAQITQEAMIWGDSISNEAQQQLMSSLHQAVEEKGYAGALEFCNVNAAPIVNDLSNKHGVEIRRTSFRARNQNNLPTEAESALLEAYQYNVENGIQSEPNIQKIEGGDVLLYTKAIVIPSEFCLACHGDSENEIEAGLLNKIDSLYPTDLARGFSVGNLRGMWSLKIPKKAVVNRL</sequence>
<reference evidence="3" key="1">
    <citation type="submission" date="2016-10" db="EMBL/GenBank/DDBJ databases">
        <authorList>
            <person name="Varghese N."/>
            <person name="Submissions S."/>
        </authorList>
    </citation>
    <scope>NUCLEOTIDE SEQUENCE [LARGE SCALE GENOMIC DNA]</scope>
    <source>
        <strain evidence="3">DSM 23445</strain>
    </source>
</reference>
<dbReference type="EMBL" id="FPBF01000002">
    <property type="protein sequence ID" value="SFT78849.1"/>
    <property type="molecule type" value="Genomic_DNA"/>
</dbReference>
<protein>
    <recommendedName>
        <fullName evidence="1">Tll0287-like domain-containing protein</fullName>
    </recommendedName>
</protein>
<evidence type="ECO:0000313" key="2">
    <source>
        <dbReference type="EMBL" id="SFT78849.1"/>
    </source>
</evidence>
<evidence type="ECO:0000259" key="1">
    <source>
        <dbReference type="Pfam" id="PF11845"/>
    </source>
</evidence>
<organism evidence="2 3">
    <name type="scientific">Algoriphagus locisalis</name>
    <dbReference type="NCBI Taxonomy" id="305507"/>
    <lineage>
        <taxon>Bacteria</taxon>
        <taxon>Pseudomonadati</taxon>
        <taxon>Bacteroidota</taxon>
        <taxon>Cytophagia</taxon>
        <taxon>Cytophagales</taxon>
        <taxon>Cyclobacteriaceae</taxon>
        <taxon>Algoriphagus</taxon>
    </lineage>
</organism>
<dbReference type="STRING" id="305507.SAMN04489724_2231"/>
<dbReference type="Pfam" id="PF11845">
    <property type="entry name" value="Tll0287-like"/>
    <property type="match status" value="1"/>
</dbReference>
<keyword evidence="3" id="KW-1185">Reference proteome</keyword>
<accession>A0A1I7AV76</accession>
<evidence type="ECO:0000313" key="3">
    <source>
        <dbReference type="Proteomes" id="UP000199673"/>
    </source>
</evidence>